<reference evidence="9 10" key="1">
    <citation type="submission" date="2020-10" db="EMBL/GenBank/DDBJ databases">
        <title>Myceligenerans pegani sp. nov., an endophytic actinomycete isolated from Peganum harmala L. in Xinjiang, China.</title>
        <authorList>
            <person name="Xin L."/>
        </authorList>
    </citation>
    <scope>NUCLEOTIDE SEQUENCE [LARGE SCALE GENOMIC DNA]</scope>
    <source>
        <strain evidence="9 10">TRM65318</strain>
    </source>
</reference>
<evidence type="ECO:0000256" key="2">
    <source>
        <dbReference type="ARBA" id="ARBA00022448"/>
    </source>
</evidence>
<organism evidence="9 10">
    <name type="scientific">Myceligenerans pegani</name>
    <dbReference type="NCBI Taxonomy" id="2776917"/>
    <lineage>
        <taxon>Bacteria</taxon>
        <taxon>Bacillati</taxon>
        <taxon>Actinomycetota</taxon>
        <taxon>Actinomycetes</taxon>
        <taxon>Micrococcales</taxon>
        <taxon>Promicromonosporaceae</taxon>
        <taxon>Myceligenerans</taxon>
    </lineage>
</organism>
<feature type="transmembrane region" description="Helical" evidence="7">
    <location>
        <begin position="87"/>
        <end position="108"/>
    </location>
</feature>
<evidence type="ECO:0000256" key="3">
    <source>
        <dbReference type="ARBA" id="ARBA00022475"/>
    </source>
</evidence>
<dbReference type="InterPro" id="IPR000515">
    <property type="entry name" value="MetI-like"/>
</dbReference>
<dbReference type="SUPFAM" id="SSF161098">
    <property type="entry name" value="MetI-like"/>
    <property type="match status" value="1"/>
</dbReference>
<comment type="similarity">
    <text evidence="7">Belongs to the binding-protein-dependent transport system permease family.</text>
</comment>
<dbReference type="PANTHER" id="PTHR30193">
    <property type="entry name" value="ABC TRANSPORTER PERMEASE PROTEIN"/>
    <property type="match status" value="1"/>
</dbReference>
<feature type="domain" description="ABC transmembrane type-1" evidence="8">
    <location>
        <begin position="79"/>
        <end position="296"/>
    </location>
</feature>
<evidence type="ECO:0000256" key="4">
    <source>
        <dbReference type="ARBA" id="ARBA00022692"/>
    </source>
</evidence>
<gene>
    <name evidence="9" type="ORF">IHE71_23655</name>
</gene>
<dbReference type="CDD" id="cd06261">
    <property type="entry name" value="TM_PBP2"/>
    <property type="match status" value="1"/>
</dbReference>
<keyword evidence="4 7" id="KW-0812">Transmembrane</keyword>
<feature type="transmembrane region" description="Helical" evidence="7">
    <location>
        <begin position="280"/>
        <end position="299"/>
    </location>
</feature>
<evidence type="ECO:0000313" key="9">
    <source>
        <dbReference type="EMBL" id="MBE1878695.1"/>
    </source>
</evidence>
<dbReference type="InterPro" id="IPR051393">
    <property type="entry name" value="ABC_transporter_permease"/>
</dbReference>
<evidence type="ECO:0000313" key="10">
    <source>
        <dbReference type="Proteomes" id="UP000625527"/>
    </source>
</evidence>
<feature type="transmembrane region" description="Helical" evidence="7">
    <location>
        <begin position="120"/>
        <end position="138"/>
    </location>
</feature>
<keyword evidence="6 7" id="KW-0472">Membrane</keyword>
<dbReference type="RefSeq" id="WP_192865235.1">
    <property type="nucleotide sequence ID" value="NZ_JADAQT010000110.1"/>
</dbReference>
<feature type="transmembrane region" description="Helical" evidence="7">
    <location>
        <begin position="169"/>
        <end position="192"/>
    </location>
</feature>
<feature type="transmembrane region" description="Helical" evidence="7">
    <location>
        <begin position="213"/>
        <end position="235"/>
    </location>
</feature>
<evidence type="ECO:0000259" key="8">
    <source>
        <dbReference type="PROSITE" id="PS50928"/>
    </source>
</evidence>
<dbReference type="SUPFAM" id="SSF160964">
    <property type="entry name" value="MalF N-terminal region-like"/>
    <property type="match status" value="1"/>
</dbReference>
<keyword evidence="5 7" id="KW-1133">Transmembrane helix</keyword>
<keyword evidence="2 7" id="KW-0813">Transport</keyword>
<dbReference type="Pfam" id="PF00528">
    <property type="entry name" value="BPD_transp_1"/>
    <property type="match status" value="1"/>
</dbReference>
<keyword evidence="10" id="KW-1185">Reference proteome</keyword>
<dbReference type="PROSITE" id="PS50928">
    <property type="entry name" value="ABC_TM1"/>
    <property type="match status" value="1"/>
</dbReference>
<evidence type="ECO:0000256" key="6">
    <source>
        <dbReference type="ARBA" id="ARBA00023136"/>
    </source>
</evidence>
<dbReference type="InterPro" id="IPR035906">
    <property type="entry name" value="MetI-like_sf"/>
</dbReference>
<feature type="transmembrane region" description="Helical" evidence="7">
    <location>
        <begin position="26"/>
        <end position="51"/>
    </location>
</feature>
<evidence type="ECO:0000256" key="7">
    <source>
        <dbReference type="RuleBase" id="RU363032"/>
    </source>
</evidence>
<evidence type="ECO:0000256" key="1">
    <source>
        <dbReference type="ARBA" id="ARBA00004651"/>
    </source>
</evidence>
<proteinExistence type="inferred from homology"/>
<name>A0ABR9N5R7_9MICO</name>
<comment type="caution">
    <text evidence="9">The sequence shown here is derived from an EMBL/GenBank/DDBJ whole genome shotgun (WGS) entry which is preliminary data.</text>
</comment>
<accession>A0ABR9N5R7</accession>
<sequence>MSSVIQEVASTRRAASERRKGDGRMAALFLAPWFAGLFLITAGPMAASLYLSFTDYDLLTAPAWVGFDNYVRMFEDPRLLTSLQVTFTYVFVSVPLQLAAALALALVLDKGMRGLALYRSVYYLPSLLGGSVAIAILWRQIFGADGLVNQVLALVGIEGTGWVSHPDHALNTLIILNVWTFGAPMVIFLAGLRQIPRMYYEAASIDGAGPIRQFWSITVPMLTPIVFFNLVLQLINAFQNFTQAFVVSGGNGGPADSTLLYTLYLYRKGFADLDMGYASAMAWFLLLIIGGMTLVNFLASKYWVHYDD</sequence>
<evidence type="ECO:0000256" key="5">
    <source>
        <dbReference type="ARBA" id="ARBA00022989"/>
    </source>
</evidence>
<dbReference type="EMBL" id="JADAQT010000110">
    <property type="protein sequence ID" value="MBE1878695.1"/>
    <property type="molecule type" value="Genomic_DNA"/>
</dbReference>
<keyword evidence="3" id="KW-1003">Cell membrane</keyword>
<dbReference type="PANTHER" id="PTHR30193:SF1">
    <property type="entry name" value="ABC TRANSPORTER PERMEASE PROTEIN YESP-RELATED"/>
    <property type="match status" value="1"/>
</dbReference>
<dbReference type="Gene3D" id="1.10.3720.10">
    <property type="entry name" value="MetI-like"/>
    <property type="match status" value="1"/>
</dbReference>
<protein>
    <submittedName>
        <fullName evidence="9">Sugar ABC transporter permease</fullName>
    </submittedName>
</protein>
<dbReference type="Proteomes" id="UP000625527">
    <property type="component" value="Unassembled WGS sequence"/>
</dbReference>
<comment type="subcellular location">
    <subcellularLocation>
        <location evidence="1 7">Cell membrane</location>
        <topology evidence="1 7">Multi-pass membrane protein</topology>
    </subcellularLocation>
</comment>